<feature type="compositionally biased region" description="Gly residues" evidence="1">
    <location>
        <begin position="215"/>
        <end position="231"/>
    </location>
</feature>
<sequence>MLAARRTGAWRLHRCRGSLLPTVGVVSRTDSSTQAKLDAWRARGADRFDRVRFHFIEALHRRAVGQTGEARRILDERLGNLIAAYAEDLDRAMPSSEPDAGSSEPARSVLAELLDSIANRARADAGIAAAIGLERHPHAATELKILEDVRETWSRVSAEKQFRQSLDQVPTNAGPLNSSSLVHRSLLLMREVSPEYLRQFLAYVDALSWLERMGGEGAGAGPEAGRGGAGSKGTRSKSR</sequence>
<dbReference type="Pfam" id="PF11445">
    <property type="entry name" value="DUF2894"/>
    <property type="match status" value="1"/>
</dbReference>
<reference evidence="2 3" key="1">
    <citation type="submission" date="2020-04" db="EMBL/GenBank/DDBJ databases">
        <title>Ralstonia insidiosa genome sequencing and assembly.</title>
        <authorList>
            <person name="Martins R.C.R."/>
            <person name="Perdigao-Neto L.V."/>
            <person name="Levin A.S.S."/>
            <person name="Costa S.F."/>
        </authorList>
    </citation>
    <scope>NUCLEOTIDE SEQUENCE [LARGE SCALE GENOMIC DNA]</scope>
    <source>
        <strain evidence="2 3">5047</strain>
    </source>
</reference>
<comment type="caution">
    <text evidence="2">The sequence shown here is derived from an EMBL/GenBank/DDBJ whole genome shotgun (WGS) entry which is preliminary data.</text>
</comment>
<evidence type="ECO:0000256" key="1">
    <source>
        <dbReference type="SAM" id="MobiDB-lite"/>
    </source>
</evidence>
<accession>A0A848P5I2</accession>
<feature type="region of interest" description="Disordered" evidence="1">
    <location>
        <begin position="215"/>
        <end position="239"/>
    </location>
</feature>
<evidence type="ECO:0000313" key="3">
    <source>
        <dbReference type="Proteomes" id="UP000575469"/>
    </source>
</evidence>
<dbReference type="Proteomes" id="UP000575469">
    <property type="component" value="Unassembled WGS sequence"/>
</dbReference>
<gene>
    <name evidence="2" type="ORF">HGR00_21835</name>
</gene>
<dbReference type="EMBL" id="JABBZM010000023">
    <property type="protein sequence ID" value="NMV40555.1"/>
    <property type="molecule type" value="Genomic_DNA"/>
</dbReference>
<proteinExistence type="predicted"/>
<dbReference type="InterPro" id="IPR021549">
    <property type="entry name" value="DUF2894"/>
</dbReference>
<evidence type="ECO:0000313" key="2">
    <source>
        <dbReference type="EMBL" id="NMV40555.1"/>
    </source>
</evidence>
<dbReference type="AlphaFoldDB" id="A0A848P5I2"/>
<organism evidence="2 3">
    <name type="scientific">Ralstonia insidiosa</name>
    <dbReference type="NCBI Taxonomy" id="190721"/>
    <lineage>
        <taxon>Bacteria</taxon>
        <taxon>Pseudomonadati</taxon>
        <taxon>Pseudomonadota</taxon>
        <taxon>Betaproteobacteria</taxon>
        <taxon>Burkholderiales</taxon>
        <taxon>Burkholderiaceae</taxon>
        <taxon>Ralstonia</taxon>
    </lineage>
</organism>
<protein>
    <submittedName>
        <fullName evidence="2">DUF2894 domain-containing protein</fullName>
    </submittedName>
</protein>
<name>A0A848P5I2_9RALS</name>